<dbReference type="InterPro" id="IPR006638">
    <property type="entry name" value="Elp3/MiaA/NifB-like_rSAM"/>
</dbReference>
<organism evidence="7 8">
    <name type="scientific">Actinomadura fulvescens</name>
    <dbReference type="NCBI Taxonomy" id="46160"/>
    <lineage>
        <taxon>Bacteria</taxon>
        <taxon>Bacillati</taxon>
        <taxon>Actinomycetota</taxon>
        <taxon>Actinomycetes</taxon>
        <taxon>Streptosporangiales</taxon>
        <taxon>Thermomonosporaceae</taxon>
        <taxon>Actinomadura</taxon>
    </lineage>
</organism>
<feature type="region of interest" description="Disordered" evidence="5">
    <location>
        <begin position="338"/>
        <end position="358"/>
    </location>
</feature>
<dbReference type="SUPFAM" id="SSF102114">
    <property type="entry name" value="Radical SAM enzymes"/>
    <property type="match status" value="1"/>
</dbReference>
<comment type="caution">
    <text evidence="7">The sequence shown here is derived from an EMBL/GenBank/DDBJ whole genome shotgun (WGS) entry which is preliminary data.</text>
</comment>
<protein>
    <recommendedName>
        <fullName evidence="6">Radical SAM core domain-containing protein</fullName>
    </recommendedName>
</protein>
<evidence type="ECO:0000256" key="3">
    <source>
        <dbReference type="ARBA" id="ARBA00023004"/>
    </source>
</evidence>
<evidence type="ECO:0000259" key="6">
    <source>
        <dbReference type="PROSITE" id="PS51918"/>
    </source>
</evidence>
<dbReference type="PANTHER" id="PTHR11228:SF7">
    <property type="entry name" value="PQQA PEPTIDE CYCLASE"/>
    <property type="match status" value="1"/>
</dbReference>
<proteinExistence type="predicted"/>
<keyword evidence="8" id="KW-1185">Reference proteome</keyword>
<sequence length="358" mass="39684">MRDTISEKRARVDDRRAAGLLPERFKSPVYMMWEITYSCPLRCVHCYNSSGYSPPRHLGHDDAMKVAEQIADAEVMSICLTGGEPNLHPAYYDASRVLKEAGVSIGTPTSGWNMTPETADVYVELFDTVQVSVDAGRAETHDAIRGRNRSFQRAMAALRMLNDAVERSKSHKTPNLCLAYVANRRNIDEFVELTDQVADISRLTEIRLQAQVPSGRARELGLGLTDADLERLQQLAIRQTLKHGILVNAGDPTGHLKKAVLGWPWEYAVIDPYGDVRFSPWLPGRMGNVLESSLQEVWDAGLGDLHRDPDMVELLSRIRTVNDIGDVTEELESRYGSFGGGDARARRDGAPVVGSAAH</sequence>
<dbReference type="CDD" id="cd21109">
    <property type="entry name" value="SPASM"/>
    <property type="match status" value="1"/>
</dbReference>
<dbReference type="RefSeq" id="WP_344539109.1">
    <property type="nucleotide sequence ID" value="NZ_BAAATD010000002.1"/>
</dbReference>
<dbReference type="SFLD" id="SFLDS00029">
    <property type="entry name" value="Radical_SAM"/>
    <property type="match status" value="1"/>
</dbReference>
<keyword evidence="2" id="KW-0479">Metal-binding</keyword>
<keyword evidence="4" id="KW-0411">Iron-sulfur</keyword>
<gene>
    <name evidence="7" type="ORF">GCM10010411_15420</name>
</gene>
<dbReference type="CDD" id="cd01335">
    <property type="entry name" value="Radical_SAM"/>
    <property type="match status" value="1"/>
</dbReference>
<dbReference type="InterPro" id="IPR058240">
    <property type="entry name" value="rSAM_sf"/>
</dbReference>
<keyword evidence="3" id="KW-0408">Iron</keyword>
<dbReference type="InterPro" id="IPR007197">
    <property type="entry name" value="rSAM"/>
</dbReference>
<evidence type="ECO:0000256" key="1">
    <source>
        <dbReference type="ARBA" id="ARBA00022691"/>
    </source>
</evidence>
<dbReference type="Pfam" id="PF04055">
    <property type="entry name" value="Radical_SAM"/>
    <property type="match status" value="1"/>
</dbReference>
<evidence type="ECO:0000313" key="8">
    <source>
        <dbReference type="Proteomes" id="UP001501509"/>
    </source>
</evidence>
<dbReference type="EMBL" id="BAAATD010000002">
    <property type="protein sequence ID" value="GAA2583627.1"/>
    <property type="molecule type" value="Genomic_DNA"/>
</dbReference>
<evidence type="ECO:0000256" key="5">
    <source>
        <dbReference type="SAM" id="MobiDB-lite"/>
    </source>
</evidence>
<evidence type="ECO:0000313" key="7">
    <source>
        <dbReference type="EMBL" id="GAA2583627.1"/>
    </source>
</evidence>
<dbReference type="Gene3D" id="3.20.20.70">
    <property type="entry name" value="Aldolase class I"/>
    <property type="match status" value="1"/>
</dbReference>
<name>A0ABN3PIL0_9ACTN</name>
<dbReference type="Proteomes" id="UP001501509">
    <property type="component" value="Unassembled WGS sequence"/>
</dbReference>
<evidence type="ECO:0000256" key="4">
    <source>
        <dbReference type="ARBA" id="ARBA00023014"/>
    </source>
</evidence>
<dbReference type="InterPro" id="IPR013785">
    <property type="entry name" value="Aldolase_TIM"/>
</dbReference>
<dbReference type="SFLD" id="SFLDG01067">
    <property type="entry name" value="SPASM/twitch_domain_containing"/>
    <property type="match status" value="1"/>
</dbReference>
<keyword evidence="1" id="KW-0949">S-adenosyl-L-methionine</keyword>
<dbReference type="PROSITE" id="PS51918">
    <property type="entry name" value="RADICAL_SAM"/>
    <property type="match status" value="1"/>
</dbReference>
<dbReference type="InterPro" id="IPR050377">
    <property type="entry name" value="Radical_SAM_PqqE_MftC-like"/>
</dbReference>
<reference evidence="7 8" key="1">
    <citation type="journal article" date="2019" name="Int. J. Syst. Evol. Microbiol.">
        <title>The Global Catalogue of Microorganisms (GCM) 10K type strain sequencing project: providing services to taxonomists for standard genome sequencing and annotation.</title>
        <authorList>
            <consortium name="The Broad Institute Genomics Platform"/>
            <consortium name="The Broad Institute Genome Sequencing Center for Infectious Disease"/>
            <person name="Wu L."/>
            <person name="Ma J."/>
        </authorList>
    </citation>
    <scope>NUCLEOTIDE SEQUENCE [LARGE SCALE GENOMIC DNA]</scope>
    <source>
        <strain evidence="7 8">JCM 6833</strain>
    </source>
</reference>
<feature type="domain" description="Radical SAM core" evidence="6">
    <location>
        <begin position="25"/>
        <end position="242"/>
    </location>
</feature>
<dbReference type="SMART" id="SM00729">
    <property type="entry name" value="Elp3"/>
    <property type="match status" value="1"/>
</dbReference>
<evidence type="ECO:0000256" key="2">
    <source>
        <dbReference type="ARBA" id="ARBA00022723"/>
    </source>
</evidence>
<accession>A0ABN3PIL0</accession>
<dbReference type="PANTHER" id="PTHR11228">
    <property type="entry name" value="RADICAL SAM DOMAIN PROTEIN"/>
    <property type="match status" value="1"/>
</dbReference>